<comment type="caution">
    <text evidence="16">The sequence shown here is derived from an EMBL/GenBank/DDBJ whole genome shotgun (WGS) entry which is preliminary data.</text>
</comment>
<feature type="domain" description="Protein kinase" evidence="15">
    <location>
        <begin position="59"/>
        <end position="310"/>
    </location>
</feature>
<dbReference type="InterPro" id="IPR017441">
    <property type="entry name" value="Protein_kinase_ATP_BS"/>
</dbReference>
<accession>A0A9W9C878</accession>
<dbReference type="GO" id="GO:0005634">
    <property type="term" value="C:nucleus"/>
    <property type="evidence" value="ECO:0007669"/>
    <property type="project" value="UniProtKB-SubCell"/>
</dbReference>
<name>A0A9W9C878_9PLEO</name>
<evidence type="ECO:0000256" key="14">
    <source>
        <dbReference type="SAM" id="MobiDB-lite"/>
    </source>
</evidence>
<evidence type="ECO:0000256" key="8">
    <source>
        <dbReference type="ARBA" id="ARBA00022840"/>
    </source>
</evidence>
<evidence type="ECO:0000256" key="9">
    <source>
        <dbReference type="ARBA" id="ARBA00023242"/>
    </source>
</evidence>
<dbReference type="PANTHER" id="PTHR24346:SF110">
    <property type="entry name" value="NON-SPECIFIC SERINE_THREONINE PROTEIN KINASE"/>
    <property type="match status" value="1"/>
</dbReference>
<comment type="catalytic activity">
    <reaction evidence="11">
        <text>L-threonyl-[protein] + ATP = O-phospho-L-threonyl-[protein] + ADP + H(+)</text>
        <dbReference type="Rhea" id="RHEA:46608"/>
        <dbReference type="Rhea" id="RHEA-COMP:11060"/>
        <dbReference type="Rhea" id="RHEA-COMP:11605"/>
        <dbReference type="ChEBI" id="CHEBI:15378"/>
        <dbReference type="ChEBI" id="CHEBI:30013"/>
        <dbReference type="ChEBI" id="CHEBI:30616"/>
        <dbReference type="ChEBI" id="CHEBI:61977"/>
        <dbReference type="ChEBI" id="CHEBI:456216"/>
        <dbReference type="EC" id="2.7.11.1"/>
    </reaction>
</comment>
<evidence type="ECO:0000256" key="3">
    <source>
        <dbReference type="ARBA" id="ARBA00012513"/>
    </source>
</evidence>
<sequence length="890" mass="98819">MSAAIDNEDLEELSISMPAQRRTSARPPDMASTPVAPTTAAQETKIKADPKTSQRLGQYTIVKTLGEGSFGKVKLATHQVSGQKVALKIINRKRLVTRDMAGRIEREIQYLQLLRHPHIIKLYTVITTPTEIIMVLEYAGGELFDYIVNNGRLPEAQARKFFQQIVCAVEYCHRHKIVHRDLKPENLLLDDHYNVKIADFGLSNIMTDGNFLKTSCGSPNYAAPEVISGKLYAGPEVDVWSCGVILYVLLVGRLPFDDEYIPTLFKKIAAGNYSIPSYLSPGAVNLIKKMLMVNPVHRITVNEIRQDPWFTKDLPAYLSLPPEDFYDTGVDPNKAIDPRSLAPSQSEVVVQKLHETVVGKLGKTMGYAKNDVQEALARDEPSAIKDAYLIVRENQMMKENPLVTGDKSLQPFLAQSPPSQHDYMGSIPEALSRSRPQIIPPPPDHERARQGSTSSSQITSIRSPVSTIAVLPSSLPEYHKAYMKGHPKPGMNPQDTDTAPHPLQSEEERAVQARRLRPNFRAVPDTSRPRPEPMTALPSKKTKPVKWQFGIRSRNQPAEAMLAIFKALKAMGADWEVPKIRRAGGGSQSRSRSGSRHSGSHSRQNSRSRSRGSSISSSSQDDYEMSDREQAPDISPDRRNLRVRNGNGEEQSRGRQRKHYSVANDWGYSIPEDPWVINARFRKDGMYPPGVAHPSSTHSSRVDLQQDPAALRRRSSTNTSHSSLNHVDGITSLPSAERDASGSQAGDSVAGSTRYAGTDEAVYIYLTIQLYSIDRDFFVVDFKCAGYERLVANLVHEIKATSDSSLSLSQLANNTGGHDDGWDDEKGVWRQLNEGALPEEVAREVREHGAVLRERVVEKGAGRKEGEKRCTSPFPFLDVASTLILQLSGE</sequence>
<feature type="compositionally biased region" description="Low complexity" evidence="14">
    <location>
        <begin position="450"/>
        <end position="460"/>
    </location>
</feature>
<dbReference type="OrthoDB" id="193931at2759"/>
<feature type="region of interest" description="Disordered" evidence="14">
    <location>
        <begin position="709"/>
        <end position="752"/>
    </location>
</feature>
<dbReference type="InterPro" id="IPR008271">
    <property type="entry name" value="Ser/Thr_kinase_AS"/>
</dbReference>
<keyword evidence="4" id="KW-0723">Serine/threonine-protein kinase</keyword>
<keyword evidence="7 16" id="KW-0418">Kinase</keyword>
<keyword evidence="9" id="KW-0539">Nucleus</keyword>
<evidence type="ECO:0000256" key="2">
    <source>
        <dbReference type="ARBA" id="ARBA00006234"/>
    </source>
</evidence>
<dbReference type="Pfam" id="PF16579">
    <property type="entry name" value="AdenylateSensor"/>
    <property type="match status" value="1"/>
</dbReference>
<dbReference type="SUPFAM" id="SSF56112">
    <property type="entry name" value="Protein kinase-like (PK-like)"/>
    <property type="match status" value="1"/>
</dbReference>
<feature type="region of interest" description="Disordered" evidence="14">
    <location>
        <begin position="433"/>
        <end position="460"/>
    </location>
</feature>
<dbReference type="PROSITE" id="PS00108">
    <property type="entry name" value="PROTEIN_KINASE_ST"/>
    <property type="match status" value="1"/>
</dbReference>
<keyword evidence="10" id="KW-0119">Carbohydrate metabolism</keyword>
<evidence type="ECO:0000313" key="17">
    <source>
        <dbReference type="Proteomes" id="UP001140513"/>
    </source>
</evidence>
<feature type="binding site" evidence="13">
    <location>
        <position position="88"/>
    </location>
    <ligand>
        <name>ATP</name>
        <dbReference type="ChEBI" id="CHEBI:30616"/>
    </ligand>
</feature>
<dbReference type="Gene3D" id="1.10.510.10">
    <property type="entry name" value="Transferase(Phosphotransferase) domain 1"/>
    <property type="match status" value="1"/>
</dbReference>
<comment type="catalytic activity">
    <reaction evidence="12">
        <text>L-seryl-[protein] + ATP = O-phospho-L-seryl-[protein] + ADP + H(+)</text>
        <dbReference type="Rhea" id="RHEA:17989"/>
        <dbReference type="Rhea" id="RHEA-COMP:9863"/>
        <dbReference type="Rhea" id="RHEA-COMP:11604"/>
        <dbReference type="ChEBI" id="CHEBI:15378"/>
        <dbReference type="ChEBI" id="CHEBI:29999"/>
        <dbReference type="ChEBI" id="CHEBI:30616"/>
        <dbReference type="ChEBI" id="CHEBI:83421"/>
        <dbReference type="ChEBI" id="CHEBI:456216"/>
        <dbReference type="EC" id="2.7.11.1"/>
    </reaction>
</comment>
<feature type="compositionally biased region" description="Low complexity" evidence="14">
    <location>
        <begin position="716"/>
        <end position="726"/>
    </location>
</feature>
<dbReference type="AlphaFoldDB" id="A0A9W9C878"/>
<dbReference type="Gene3D" id="3.30.310.80">
    <property type="entry name" value="Kinase associated domain 1, KA1"/>
    <property type="match status" value="2"/>
</dbReference>
<keyword evidence="17" id="KW-1185">Reference proteome</keyword>
<dbReference type="FunFam" id="1.10.510.10:FF:000544">
    <property type="entry name" value="Non-specific serine/threonine protein kinase"/>
    <property type="match status" value="1"/>
</dbReference>
<evidence type="ECO:0000256" key="6">
    <source>
        <dbReference type="ARBA" id="ARBA00022741"/>
    </source>
</evidence>
<gene>
    <name evidence="16" type="primary">SNF1</name>
    <name evidence="16" type="ORF">N0V89_008059</name>
</gene>
<evidence type="ECO:0000256" key="13">
    <source>
        <dbReference type="PROSITE-ProRule" id="PRU10141"/>
    </source>
</evidence>
<dbReference type="Proteomes" id="UP001140513">
    <property type="component" value="Unassembled WGS sequence"/>
</dbReference>
<dbReference type="RefSeq" id="XP_056068374.1">
    <property type="nucleotide sequence ID" value="XM_056216818.1"/>
</dbReference>
<keyword evidence="8 13" id="KW-0067">ATP-binding</keyword>
<feature type="compositionally biased region" description="Acidic residues" evidence="14">
    <location>
        <begin position="1"/>
        <end position="12"/>
    </location>
</feature>
<dbReference type="GO" id="GO:0005737">
    <property type="term" value="C:cytoplasm"/>
    <property type="evidence" value="ECO:0007669"/>
    <property type="project" value="TreeGrafter"/>
</dbReference>
<dbReference type="Gene3D" id="1.10.8.10">
    <property type="entry name" value="DNA helicase RuvA subunit, C-terminal domain"/>
    <property type="match status" value="1"/>
</dbReference>
<feature type="region of interest" description="Disordered" evidence="14">
    <location>
        <begin position="580"/>
        <end position="658"/>
    </location>
</feature>
<dbReference type="InterPro" id="IPR013896">
    <property type="entry name" value="SNF1_UBA"/>
</dbReference>
<feature type="region of interest" description="Disordered" evidence="14">
    <location>
        <begin position="1"/>
        <end position="49"/>
    </location>
</feature>
<dbReference type="Gene3D" id="3.30.200.20">
    <property type="entry name" value="Phosphorylase Kinase, domain 1"/>
    <property type="match status" value="1"/>
</dbReference>
<comment type="similarity">
    <text evidence="2">Belongs to the protein kinase superfamily. CAMK Ser/Thr protein kinase family. SNF1 subfamily.</text>
</comment>
<dbReference type="Pfam" id="PF08587">
    <property type="entry name" value="UBA_2"/>
    <property type="match status" value="1"/>
</dbReference>
<keyword evidence="6 13" id="KW-0547">Nucleotide-binding</keyword>
<dbReference type="FunFam" id="1.10.8.10:FF:000069">
    <property type="entry name" value="Non-specific serine/threonine protein kinase"/>
    <property type="match status" value="1"/>
</dbReference>
<reference evidence="16" key="1">
    <citation type="submission" date="2022-10" db="EMBL/GenBank/DDBJ databases">
        <title>Tapping the CABI collections for fungal endophytes: first genome assemblies for Collariella, Neodidymelliopsis, Ascochyta clinopodiicola, Didymella pomorum, Didymosphaeria variabile, Neocosmospora piperis and Neocucurbitaria cava.</title>
        <authorList>
            <person name="Hill R."/>
        </authorList>
    </citation>
    <scope>NUCLEOTIDE SEQUENCE</scope>
    <source>
        <strain evidence="16">IMI 356815</strain>
    </source>
</reference>
<feature type="compositionally biased region" description="Basic and acidic residues" evidence="14">
    <location>
        <begin position="625"/>
        <end position="640"/>
    </location>
</feature>
<dbReference type="PROSITE" id="PS50011">
    <property type="entry name" value="PROTEIN_KINASE_DOM"/>
    <property type="match status" value="1"/>
</dbReference>
<protein>
    <recommendedName>
        <fullName evidence="3">non-specific serine/threonine protein kinase</fullName>
        <ecNumber evidence="3">2.7.11.1</ecNumber>
    </recommendedName>
</protein>
<proteinExistence type="inferred from homology"/>
<comment type="subcellular location">
    <subcellularLocation>
        <location evidence="1">Nucleus</location>
    </subcellularLocation>
</comment>
<dbReference type="GO" id="GO:0004674">
    <property type="term" value="F:protein serine/threonine kinase activity"/>
    <property type="evidence" value="ECO:0007669"/>
    <property type="project" value="UniProtKB-KW"/>
</dbReference>
<keyword evidence="5 16" id="KW-0808">Transferase</keyword>
<evidence type="ECO:0000313" key="16">
    <source>
        <dbReference type="EMBL" id="KAJ4349444.1"/>
    </source>
</evidence>
<dbReference type="InterPro" id="IPR000719">
    <property type="entry name" value="Prot_kinase_dom"/>
</dbReference>
<dbReference type="GO" id="GO:0035556">
    <property type="term" value="P:intracellular signal transduction"/>
    <property type="evidence" value="ECO:0007669"/>
    <property type="project" value="TreeGrafter"/>
</dbReference>
<evidence type="ECO:0000259" key="15">
    <source>
        <dbReference type="PROSITE" id="PS50011"/>
    </source>
</evidence>
<evidence type="ECO:0000256" key="4">
    <source>
        <dbReference type="ARBA" id="ARBA00022527"/>
    </source>
</evidence>
<dbReference type="EC" id="2.7.11.1" evidence="3"/>
<evidence type="ECO:0000256" key="1">
    <source>
        <dbReference type="ARBA" id="ARBA00004123"/>
    </source>
</evidence>
<feature type="compositionally biased region" description="Basic residues" evidence="14">
    <location>
        <begin position="593"/>
        <end position="610"/>
    </location>
</feature>
<evidence type="ECO:0000256" key="11">
    <source>
        <dbReference type="ARBA" id="ARBA00047899"/>
    </source>
</evidence>
<feature type="region of interest" description="Disordered" evidence="14">
    <location>
        <begin position="522"/>
        <end position="543"/>
    </location>
</feature>
<evidence type="ECO:0000256" key="10">
    <source>
        <dbReference type="ARBA" id="ARBA00023277"/>
    </source>
</evidence>
<dbReference type="PANTHER" id="PTHR24346">
    <property type="entry name" value="MAP/MICROTUBULE AFFINITY-REGULATING KINASE"/>
    <property type="match status" value="1"/>
</dbReference>
<dbReference type="CDD" id="cd14334">
    <property type="entry name" value="UBA_SNF1_fungi"/>
    <property type="match status" value="1"/>
</dbReference>
<evidence type="ECO:0000256" key="7">
    <source>
        <dbReference type="ARBA" id="ARBA00022777"/>
    </source>
</evidence>
<evidence type="ECO:0000256" key="12">
    <source>
        <dbReference type="ARBA" id="ARBA00048679"/>
    </source>
</evidence>
<organism evidence="16 17">
    <name type="scientific">Didymosphaeria variabile</name>
    <dbReference type="NCBI Taxonomy" id="1932322"/>
    <lineage>
        <taxon>Eukaryota</taxon>
        <taxon>Fungi</taxon>
        <taxon>Dikarya</taxon>
        <taxon>Ascomycota</taxon>
        <taxon>Pezizomycotina</taxon>
        <taxon>Dothideomycetes</taxon>
        <taxon>Pleosporomycetidae</taxon>
        <taxon>Pleosporales</taxon>
        <taxon>Massarineae</taxon>
        <taxon>Didymosphaeriaceae</taxon>
        <taxon>Didymosphaeria</taxon>
    </lineage>
</organism>
<dbReference type="FunFam" id="3.30.200.20:FF:000236">
    <property type="entry name" value="Non-specific serine/threonine protein kinase"/>
    <property type="match status" value="1"/>
</dbReference>
<dbReference type="InterPro" id="IPR011009">
    <property type="entry name" value="Kinase-like_dom_sf"/>
</dbReference>
<dbReference type="GeneID" id="80911589"/>
<dbReference type="InterPro" id="IPR032270">
    <property type="entry name" value="AMPK_C"/>
</dbReference>
<evidence type="ECO:0000256" key="5">
    <source>
        <dbReference type="ARBA" id="ARBA00022679"/>
    </source>
</evidence>
<dbReference type="CDD" id="cd14079">
    <property type="entry name" value="STKc_AMPK_alpha"/>
    <property type="match status" value="1"/>
</dbReference>
<dbReference type="SMART" id="SM00220">
    <property type="entry name" value="S_TKc"/>
    <property type="match status" value="1"/>
</dbReference>
<dbReference type="PROSITE" id="PS00107">
    <property type="entry name" value="PROTEIN_KINASE_ATP"/>
    <property type="match status" value="1"/>
</dbReference>
<dbReference type="EMBL" id="JAPEUX010000006">
    <property type="protein sequence ID" value="KAJ4349444.1"/>
    <property type="molecule type" value="Genomic_DNA"/>
</dbReference>
<dbReference type="SUPFAM" id="SSF103243">
    <property type="entry name" value="KA1-like"/>
    <property type="match status" value="1"/>
</dbReference>
<dbReference type="Pfam" id="PF00069">
    <property type="entry name" value="Pkinase"/>
    <property type="match status" value="1"/>
</dbReference>
<dbReference type="InterPro" id="IPR028375">
    <property type="entry name" value="KA1/Ssp2_C"/>
</dbReference>
<dbReference type="GO" id="GO:0005524">
    <property type="term" value="F:ATP binding"/>
    <property type="evidence" value="ECO:0007669"/>
    <property type="project" value="UniProtKB-UniRule"/>
</dbReference>